<keyword evidence="4 9" id="KW-0997">Cell inner membrane</keyword>
<comment type="function">
    <text evidence="9">Part of the tripartite ATP-independent periplasmic (TRAP) transport system.</text>
</comment>
<dbReference type="AlphaFoldDB" id="A0AAJ2VTM4"/>
<evidence type="ECO:0000256" key="9">
    <source>
        <dbReference type="RuleBase" id="RU369079"/>
    </source>
</evidence>
<reference evidence="11" key="1">
    <citation type="submission" date="2023-11" db="EMBL/GenBank/DDBJ databases">
        <title>MicrobeMod: A computational toolkit for identifying prokaryotic methylation and restriction-modification with nanopore sequencing.</title>
        <authorList>
            <person name="Crits-Christoph A."/>
            <person name="Kang S.C."/>
            <person name="Lee H."/>
            <person name="Ostrov N."/>
        </authorList>
    </citation>
    <scope>NUCLEOTIDE SEQUENCE</scope>
    <source>
        <strain evidence="11">ATCC BAA-953</strain>
    </source>
</reference>
<dbReference type="GO" id="GO:0022857">
    <property type="term" value="F:transmembrane transporter activity"/>
    <property type="evidence" value="ECO:0007669"/>
    <property type="project" value="UniProtKB-UniRule"/>
</dbReference>
<evidence type="ECO:0000256" key="5">
    <source>
        <dbReference type="ARBA" id="ARBA00022692"/>
    </source>
</evidence>
<evidence type="ECO:0000259" key="10">
    <source>
        <dbReference type="Pfam" id="PF04290"/>
    </source>
</evidence>
<dbReference type="GeneID" id="303165685"/>
<accession>A0AAJ2VTM4</accession>
<sequence>MAFAQPLLTLLKRSERGLDAIIQPVVFAGMAALIGVITLQIVSRVLFSAVGWTEEVARFLLVWITFLASSLAFQRGRHIAVTFAVDALPLPLRKLARLAALAVVLAFMIALIVIGYRYMQVQSFQKSASLRLSMTYIYAVIPLSAAIMAWYALMDMIDVLVNGEPTVAAPEEPL</sequence>
<dbReference type="PANTHER" id="PTHR35011">
    <property type="entry name" value="2,3-DIKETO-L-GULONATE TRAP TRANSPORTER SMALL PERMEASE PROTEIN YIAM"/>
    <property type="match status" value="1"/>
</dbReference>
<evidence type="ECO:0000313" key="11">
    <source>
        <dbReference type="EMBL" id="MDX5977755.1"/>
    </source>
</evidence>
<evidence type="ECO:0000256" key="1">
    <source>
        <dbReference type="ARBA" id="ARBA00004429"/>
    </source>
</evidence>
<organism evidence="11 12">
    <name type="scientific">Vreelandella alkaliphila</name>
    <dbReference type="NCBI Taxonomy" id="272774"/>
    <lineage>
        <taxon>Bacteria</taxon>
        <taxon>Pseudomonadati</taxon>
        <taxon>Pseudomonadota</taxon>
        <taxon>Gammaproteobacteria</taxon>
        <taxon>Oceanospirillales</taxon>
        <taxon>Halomonadaceae</taxon>
        <taxon>Vreelandella</taxon>
    </lineage>
</organism>
<feature type="transmembrane region" description="Helical" evidence="9">
    <location>
        <begin position="20"/>
        <end position="47"/>
    </location>
</feature>
<evidence type="ECO:0000256" key="2">
    <source>
        <dbReference type="ARBA" id="ARBA00022448"/>
    </source>
</evidence>
<evidence type="ECO:0000256" key="4">
    <source>
        <dbReference type="ARBA" id="ARBA00022519"/>
    </source>
</evidence>
<gene>
    <name evidence="11" type="ORF">SIL78_09260</name>
</gene>
<comment type="caution">
    <text evidence="11">The sequence shown here is derived from an EMBL/GenBank/DDBJ whole genome shotgun (WGS) entry which is preliminary data.</text>
</comment>
<comment type="similarity">
    <text evidence="8 9">Belongs to the TRAP transporter small permease family.</text>
</comment>
<comment type="subcellular location">
    <subcellularLocation>
        <location evidence="1 9">Cell inner membrane</location>
        <topology evidence="1 9">Multi-pass membrane protein</topology>
    </subcellularLocation>
</comment>
<dbReference type="GO" id="GO:0005886">
    <property type="term" value="C:plasma membrane"/>
    <property type="evidence" value="ECO:0007669"/>
    <property type="project" value="UniProtKB-SubCell"/>
</dbReference>
<keyword evidence="6 9" id="KW-1133">Transmembrane helix</keyword>
<comment type="subunit">
    <text evidence="9">The complex comprises the extracytoplasmic solute receptor protein and the two transmembrane proteins.</text>
</comment>
<keyword evidence="3" id="KW-1003">Cell membrane</keyword>
<dbReference type="Pfam" id="PF04290">
    <property type="entry name" value="DctQ"/>
    <property type="match status" value="1"/>
</dbReference>
<evidence type="ECO:0000256" key="7">
    <source>
        <dbReference type="ARBA" id="ARBA00023136"/>
    </source>
</evidence>
<name>A0AAJ2VTM4_9GAMM</name>
<keyword evidence="7 9" id="KW-0472">Membrane</keyword>
<dbReference type="RefSeq" id="WP_198348818.1">
    <property type="nucleotide sequence ID" value="NZ_JABASV010000002.1"/>
</dbReference>
<keyword evidence="5 9" id="KW-0812">Transmembrane</keyword>
<dbReference type="PANTHER" id="PTHR35011:SF2">
    <property type="entry name" value="2,3-DIKETO-L-GULONATE TRAP TRANSPORTER SMALL PERMEASE PROTEIN YIAM"/>
    <property type="match status" value="1"/>
</dbReference>
<evidence type="ECO:0000256" key="6">
    <source>
        <dbReference type="ARBA" id="ARBA00022989"/>
    </source>
</evidence>
<evidence type="ECO:0000256" key="8">
    <source>
        <dbReference type="ARBA" id="ARBA00038436"/>
    </source>
</evidence>
<evidence type="ECO:0000313" key="12">
    <source>
        <dbReference type="Proteomes" id="UP001276761"/>
    </source>
</evidence>
<evidence type="ECO:0000256" key="3">
    <source>
        <dbReference type="ARBA" id="ARBA00022475"/>
    </source>
</evidence>
<feature type="transmembrane region" description="Helical" evidence="9">
    <location>
        <begin position="136"/>
        <end position="153"/>
    </location>
</feature>
<proteinExistence type="inferred from homology"/>
<dbReference type="Proteomes" id="UP001276761">
    <property type="component" value="Unassembled WGS sequence"/>
</dbReference>
<feature type="transmembrane region" description="Helical" evidence="9">
    <location>
        <begin position="59"/>
        <end position="75"/>
    </location>
</feature>
<dbReference type="GO" id="GO:0015740">
    <property type="term" value="P:C4-dicarboxylate transport"/>
    <property type="evidence" value="ECO:0007669"/>
    <property type="project" value="TreeGrafter"/>
</dbReference>
<protein>
    <recommendedName>
        <fullName evidence="9">TRAP transporter small permease protein</fullName>
    </recommendedName>
</protein>
<feature type="transmembrane region" description="Helical" evidence="9">
    <location>
        <begin position="95"/>
        <end position="116"/>
    </location>
</feature>
<dbReference type="InterPro" id="IPR055348">
    <property type="entry name" value="DctQ"/>
</dbReference>
<dbReference type="InterPro" id="IPR007387">
    <property type="entry name" value="TRAP_DctQ"/>
</dbReference>
<dbReference type="EMBL" id="JAWXXT010000001">
    <property type="protein sequence ID" value="MDX5977755.1"/>
    <property type="molecule type" value="Genomic_DNA"/>
</dbReference>
<keyword evidence="2 9" id="KW-0813">Transport</keyword>
<feature type="domain" description="Tripartite ATP-independent periplasmic transporters DctQ component" evidence="10">
    <location>
        <begin position="33"/>
        <end position="160"/>
    </location>
</feature>